<dbReference type="SUPFAM" id="SSF51569">
    <property type="entry name" value="Aldolase"/>
    <property type="match status" value="1"/>
</dbReference>
<evidence type="ECO:0000256" key="8">
    <source>
        <dbReference type="PIRNR" id="PIRNR001361"/>
    </source>
</evidence>
<dbReference type="Gene3D" id="3.20.20.70">
    <property type="entry name" value="Aldolase class I"/>
    <property type="match status" value="1"/>
</dbReference>
<evidence type="ECO:0000256" key="7">
    <source>
        <dbReference type="ARBA" id="ARBA00047508"/>
    </source>
</evidence>
<dbReference type="EMBL" id="CYZF01000004">
    <property type="protein sequence ID" value="CUO46487.1"/>
    <property type="molecule type" value="Genomic_DNA"/>
</dbReference>
<dbReference type="AlphaFoldDB" id="A0A174FA94"/>
<dbReference type="Proteomes" id="UP000095419">
    <property type="component" value="Unassembled WGS sequence"/>
</dbReference>
<evidence type="ECO:0000256" key="3">
    <source>
        <dbReference type="ARBA" id="ARBA00007985"/>
    </source>
</evidence>
<dbReference type="PANTHER" id="PTHR21225">
    <property type="entry name" value="PHOSPHO-2-DEHYDRO-3-DEOXYHEPTONATE ALDOLASE DAHP SYNTHETASE"/>
    <property type="match status" value="1"/>
</dbReference>
<evidence type="ECO:0000313" key="14">
    <source>
        <dbReference type="Proteomes" id="UP000260874"/>
    </source>
</evidence>
<dbReference type="GO" id="GO:0005737">
    <property type="term" value="C:cytoplasm"/>
    <property type="evidence" value="ECO:0007669"/>
    <property type="project" value="TreeGrafter"/>
</dbReference>
<evidence type="ECO:0000256" key="1">
    <source>
        <dbReference type="ARBA" id="ARBA00003726"/>
    </source>
</evidence>
<gene>
    <name evidence="10" type="primary">aroF_2</name>
    <name evidence="12" type="ORF">DXC91_19205</name>
    <name evidence="10" type="ORF">ERS417307_01773</name>
    <name evidence="11" type="ORF">GAP55_13865</name>
</gene>
<keyword evidence="5 8" id="KW-0808">Transferase</keyword>
<organism evidence="10 13">
    <name type="scientific">Bacteroides uniformis</name>
    <dbReference type="NCBI Taxonomy" id="820"/>
    <lineage>
        <taxon>Bacteria</taxon>
        <taxon>Pseudomonadati</taxon>
        <taxon>Bacteroidota</taxon>
        <taxon>Bacteroidia</taxon>
        <taxon>Bacteroidales</taxon>
        <taxon>Bacteroidaceae</taxon>
        <taxon>Bacteroides</taxon>
    </lineage>
</organism>
<evidence type="ECO:0000259" key="9">
    <source>
        <dbReference type="Pfam" id="PF00793"/>
    </source>
</evidence>
<dbReference type="Pfam" id="PF00793">
    <property type="entry name" value="DAHP_synth_1"/>
    <property type="match status" value="1"/>
</dbReference>
<evidence type="ECO:0000313" key="12">
    <source>
        <dbReference type="EMBL" id="RGK80527.1"/>
    </source>
</evidence>
<evidence type="ECO:0000256" key="2">
    <source>
        <dbReference type="ARBA" id="ARBA00004688"/>
    </source>
</evidence>
<dbReference type="GO" id="GO:0009423">
    <property type="term" value="P:chorismate biosynthetic process"/>
    <property type="evidence" value="ECO:0007669"/>
    <property type="project" value="UniProtKB-UniPathway"/>
</dbReference>
<proteinExistence type="inferred from homology"/>
<feature type="domain" description="DAHP synthetase I/KDSA" evidence="9">
    <location>
        <begin position="36"/>
        <end position="331"/>
    </location>
</feature>
<dbReference type="PIRSF" id="PIRSF001361">
    <property type="entry name" value="DAHP_synthase"/>
    <property type="match status" value="1"/>
</dbReference>
<comment type="function">
    <text evidence="1 8">Stereospecific condensation of phosphoenolpyruvate (PEP) and D-erythrose-4-phosphate (E4P) giving rise to 3-deoxy-D-arabino-heptulosonate-7-phosphate (DAHP).</text>
</comment>
<sequence>MDFLKKLPTPEELAKIYPLSKGMAKKKLEHDKEIKKIFSGESKRLLLNIGPCSADRMDAVLEYAARLAEIQKEVVENILIVPRVYTSKPRTIGKGYMGMIHQPYIGQGEDLSMGVAAVRNVHRQVVEETGLFPSDELLYPETIHYLADLLGYAVIGARSVENQQHRLVASGLNIPVGLKNPISGSINVMLNAIETAQHPHHFIFNGWEVMSKGNEYAHGVLRGYLEEGGAATRNCDYEHLSEICDRFAVRNVENPAVVVDCNHSNSDKQYMRQIDNAMEVLGLMKEYPKIKKLVKGLMIESYLEDGNQPIDGGVYGKSVTDPCLGWEKSKQLIYDINEKLEGLK</sequence>
<dbReference type="Proteomes" id="UP000466952">
    <property type="component" value="Unassembled WGS sequence"/>
</dbReference>
<dbReference type="Proteomes" id="UP000260874">
    <property type="component" value="Unassembled WGS sequence"/>
</dbReference>
<keyword evidence="4 8" id="KW-0028">Amino-acid biosynthesis</keyword>
<dbReference type="PANTHER" id="PTHR21225:SF12">
    <property type="entry name" value="PHOSPHO-2-DEHYDRO-3-DEOXYHEPTONATE ALDOLASE, TYROSINE-INHIBITED"/>
    <property type="match status" value="1"/>
</dbReference>
<dbReference type="GO" id="GO:0009073">
    <property type="term" value="P:aromatic amino acid family biosynthetic process"/>
    <property type="evidence" value="ECO:0007669"/>
    <property type="project" value="UniProtKB-KW"/>
</dbReference>
<dbReference type="EC" id="2.5.1.54" evidence="8"/>
<dbReference type="EMBL" id="WCTR01000009">
    <property type="protein sequence ID" value="KAB4211607.1"/>
    <property type="molecule type" value="Genomic_DNA"/>
</dbReference>
<dbReference type="InterPro" id="IPR013785">
    <property type="entry name" value="Aldolase_TIM"/>
</dbReference>
<evidence type="ECO:0000256" key="5">
    <source>
        <dbReference type="ARBA" id="ARBA00022679"/>
    </source>
</evidence>
<evidence type="ECO:0000313" key="15">
    <source>
        <dbReference type="Proteomes" id="UP000466952"/>
    </source>
</evidence>
<accession>A0A174FA94</accession>
<dbReference type="GO" id="GO:0003849">
    <property type="term" value="F:3-deoxy-7-phosphoheptulonate synthase activity"/>
    <property type="evidence" value="ECO:0007669"/>
    <property type="project" value="UniProtKB-EC"/>
</dbReference>
<keyword evidence="6 8" id="KW-0057">Aromatic amino acid biosynthesis</keyword>
<comment type="pathway">
    <text evidence="2 8">Metabolic intermediate biosynthesis; chorismate biosynthesis; chorismate from D-erythrose 4-phosphate and phosphoenolpyruvate: step 1/7.</text>
</comment>
<protein>
    <recommendedName>
        <fullName evidence="8">Phospho-2-dehydro-3-deoxyheptonate aldolase</fullName>
        <ecNumber evidence="8">2.5.1.54</ecNumber>
    </recommendedName>
</protein>
<reference evidence="12 14" key="2">
    <citation type="submission" date="2018-08" db="EMBL/GenBank/DDBJ databases">
        <title>A genome reference for cultivated species of the human gut microbiota.</title>
        <authorList>
            <person name="Zou Y."/>
            <person name="Xue W."/>
            <person name="Luo G."/>
        </authorList>
    </citation>
    <scope>NUCLEOTIDE SEQUENCE [LARGE SCALE GENOMIC DNA]</scope>
    <source>
        <strain evidence="12 14">TF09-22</strain>
    </source>
</reference>
<reference evidence="10 13" key="1">
    <citation type="submission" date="2015-09" db="EMBL/GenBank/DDBJ databases">
        <authorList>
            <consortium name="Pathogen Informatics"/>
        </authorList>
    </citation>
    <scope>NUCLEOTIDE SEQUENCE [LARGE SCALE GENOMIC DNA]</scope>
    <source>
        <strain evidence="10 13">2789STDY5608791</strain>
    </source>
</reference>
<comment type="similarity">
    <text evidence="3 8">Belongs to the class-I DAHP synthase family.</text>
</comment>
<dbReference type="RefSeq" id="WP_005836396.1">
    <property type="nucleotide sequence ID" value="NZ_CAXSSZ010000033.1"/>
</dbReference>
<dbReference type="UniPathway" id="UPA00053">
    <property type="reaction ID" value="UER00084"/>
</dbReference>
<dbReference type="EMBL" id="QSRB01000024">
    <property type="protein sequence ID" value="RGK80527.1"/>
    <property type="molecule type" value="Genomic_DNA"/>
</dbReference>
<evidence type="ECO:0000313" key="10">
    <source>
        <dbReference type="EMBL" id="CUO46487.1"/>
    </source>
</evidence>
<evidence type="ECO:0000313" key="11">
    <source>
        <dbReference type="EMBL" id="KAB4211607.1"/>
    </source>
</evidence>
<name>A0A174FA94_BACUN</name>
<evidence type="ECO:0000256" key="4">
    <source>
        <dbReference type="ARBA" id="ARBA00022605"/>
    </source>
</evidence>
<evidence type="ECO:0000313" key="13">
    <source>
        <dbReference type="Proteomes" id="UP000095419"/>
    </source>
</evidence>
<comment type="catalytic activity">
    <reaction evidence="7 8">
        <text>D-erythrose 4-phosphate + phosphoenolpyruvate + H2O = 7-phospho-2-dehydro-3-deoxy-D-arabino-heptonate + phosphate</text>
        <dbReference type="Rhea" id="RHEA:14717"/>
        <dbReference type="ChEBI" id="CHEBI:15377"/>
        <dbReference type="ChEBI" id="CHEBI:16897"/>
        <dbReference type="ChEBI" id="CHEBI:43474"/>
        <dbReference type="ChEBI" id="CHEBI:58394"/>
        <dbReference type="ChEBI" id="CHEBI:58702"/>
        <dbReference type="EC" id="2.5.1.54"/>
    </reaction>
</comment>
<evidence type="ECO:0000256" key="6">
    <source>
        <dbReference type="ARBA" id="ARBA00023141"/>
    </source>
</evidence>
<dbReference type="NCBIfam" id="TIGR00034">
    <property type="entry name" value="aroFGH"/>
    <property type="match status" value="1"/>
</dbReference>
<reference evidence="11 15" key="3">
    <citation type="journal article" date="2019" name="Nat. Med.">
        <title>A library of human gut bacterial isolates paired with longitudinal multiomics data enables mechanistic microbiome research.</title>
        <authorList>
            <person name="Poyet M."/>
            <person name="Groussin M."/>
            <person name="Gibbons S.M."/>
            <person name="Avila-Pacheco J."/>
            <person name="Jiang X."/>
            <person name="Kearney S.M."/>
            <person name="Perrotta A.R."/>
            <person name="Berdy B."/>
            <person name="Zhao S."/>
            <person name="Lieberman T.D."/>
            <person name="Swanson P.K."/>
            <person name="Smith M."/>
            <person name="Roesemann S."/>
            <person name="Alexander J.E."/>
            <person name="Rich S.A."/>
            <person name="Livny J."/>
            <person name="Vlamakis H."/>
            <person name="Clish C."/>
            <person name="Bullock K."/>
            <person name="Deik A."/>
            <person name="Scott J."/>
            <person name="Pierce K.A."/>
            <person name="Xavier R.J."/>
            <person name="Alm E.J."/>
        </authorList>
    </citation>
    <scope>NUCLEOTIDE SEQUENCE [LARGE SCALE GENOMIC DNA]</scope>
    <source>
        <strain evidence="11 15">BIOML-A11</strain>
    </source>
</reference>
<dbReference type="GO" id="GO:0008652">
    <property type="term" value="P:amino acid biosynthetic process"/>
    <property type="evidence" value="ECO:0007669"/>
    <property type="project" value="UniProtKB-KW"/>
</dbReference>
<dbReference type="InterPro" id="IPR006218">
    <property type="entry name" value="DAHP1/KDSA"/>
</dbReference>
<dbReference type="InterPro" id="IPR006219">
    <property type="entry name" value="DAHP_synth_1"/>
</dbReference>